<dbReference type="STRING" id="252740.A0A423VJ18"/>
<dbReference type="AlphaFoldDB" id="A0A423VJ18"/>
<dbReference type="SUPFAM" id="SSF50978">
    <property type="entry name" value="WD40 repeat-like"/>
    <property type="match status" value="1"/>
</dbReference>
<organism evidence="3 4">
    <name type="scientific">Cytospora chrysosperma</name>
    <name type="common">Cytospora canker fungus</name>
    <name type="synonym">Sphaeria chrysosperma</name>
    <dbReference type="NCBI Taxonomy" id="252740"/>
    <lineage>
        <taxon>Eukaryota</taxon>
        <taxon>Fungi</taxon>
        <taxon>Dikarya</taxon>
        <taxon>Ascomycota</taxon>
        <taxon>Pezizomycotina</taxon>
        <taxon>Sordariomycetes</taxon>
        <taxon>Sordariomycetidae</taxon>
        <taxon>Diaporthales</taxon>
        <taxon>Cytosporaceae</taxon>
        <taxon>Cytospora</taxon>
    </lineage>
</organism>
<dbReference type="OrthoDB" id="5323870at2759"/>
<gene>
    <name evidence="3" type="ORF">VSDG_07695</name>
</gene>
<keyword evidence="1" id="KW-0175">Coiled coil</keyword>
<feature type="region of interest" description="Disordered" evidence="2">
    <location>
        <begin position="60"/>
        <end position="83"/>
    </location>
</feature>
<accession>A0A423VJ18</accession>
<name>A0A423VJ18_CYTCH</name>
<evidence type="ECO:0008006" key="5">
    <source>
        <dbReference type="Google" id="ProtNLM"/>
    </source>
</evidence>
<dbReference type="Gene3D" id="2.130.10.10">
    <property type="entry name" value="YVTN repeat-like/Quinoprotein amine dehydrogenase"/>
    <property type="match status" value="1"/>
</dbReference>
<feature type="coiled-coil region" evidence="1">
    <location>
        <begin position="715"/>
        <end position="749"/>
    </location>
</feature>
<evidence type="ECO:0000256" key="2">
    <source>
        <dbReference type="SAM" id="MobiDB-lite"/>
    </source>
</evidence>
<evidence type="ECO:0000313" key="3">
    <source>
        <dbReference type="EMBL" id="ROV91015.1"/>
    </source>
</evidence>
<dbReference type="EMBL" id="LJZO01000046">
    <property type="protein sequence ID" value="ROV91015.1"/>
    <property type="molecule type" value="Genomic_DNA"/>
</dbReference>
<proteinExistence type="predicted"/>
<reference evidence="3 4" key="1">
    <citation type="submission" date="2015-09" db="EMBL/GenBank/DDBJ databases">
        <title>Host preference determinants of Valsa canker pathogens revealed by comparative genomics.</title>
        <authorList>
            <person name="Yin Z."/>
            <person name="Huang L."/>
        </authorList>
    </citation>
    <scope>NUCLEOTIDE SEQUENCE [LARGE SCALE GENOMIC DNA]</scope>
    <source>
        <strain evidence="3 4">YSFL</strain>
    </source>
</reference>
<evidence type="ECO:0000256" key="1">
    <source>
        <dbReference type="SAM" id="Coils"/>
    </source>
</evidence>
<feature type="compositionally biased region" description="Low complexity" evidence="2">
    <location>
        <begin position="67"/>
        <end position="83"/>
    </location>
</feature>
<dbReference type="InterPro" id="IPR015943">
    <property type="entry name" value="WD40/YVTN_repeat-like_dom_sf"/>
</dbReference>
<evidence type="ECO:0000313" key="4">
    <source>
        <dbReference type="Proteomes" id="UP000284375"/>
    </source>
</evidence>
<dbReference type="Proteomes" id="UP000284375">
    <property type="component" value="Unassembled WGS sequence"/>
</dbReference>
<comment type="caution">
    <text evidence="3">The sequence shown here is derived from an EMBL/GenBank/DDBJ whole genome shotgun (WGS) entry which is preliminary data.</text>
</comment>
<protein>
    <recommendedName>
        <fullName evidence="5">Nucleoporin NUP37</fullName>
    </recommendedName>
</protein>
<sequence length="755" mass="81774">MTVQMKPRVRQTAQNAQYTYNLNRRVHDIKTYPVLSPQGSTILLYGHENGVTVLWRGGRRLKPAKPQPSKSAASSKPNGSSNAANDVVMILDSDEEDAAPSASAPFVDRPEFEKETVEDTTGYAEVIQTLDLSLGADVLHIAVLPIPPRTAEETSKEHDFLAERMVFAVTCATGYIYMITLPLTPPSHDSKAREELRSNLLASSAGKGKWGETLVSLNAQKGCADGIAMSLAPRGSDSRNQSPARRTAPDTRVVIAVHGQDASGTLRLWDIPVTTSSNTPPVDPFQTEYLPSPLTDIAFNPLHPTQLLAVASPHAIRIYDYSVPSIPQDDDYEAPWPLHGSWLLSLYPPFARGTVSSCSRKPIVGANWISHGRSILTLLADGQWGIWDVEGAGPLGNEGATSLFAKQNTGVRGAALTAFSASGFLEGTSPLRNPGAQKTGFGTTDFNSAGRRDSLLSMLNGGPERLAAVRGGVGVVQLPSARGQGSADESAVLWMGGSDNVVCVIPVVAKFWDAQVRRSAGGGVNLFSGAQPSRMVRLTELNAGLLGERCCGLGAVPKFQRRSPAHNPENTDGAVEESTGLPIEVIIRGESRLVVVHDFQDVETAPLRFPTRKMKKLAPATDEPVNAIIVHPRPDKPAHATQRFDLSLRPSGRDSVRAPSVKLFNQSFGQSQDTIEAEPVDYQPEPMDLASRPHNNMGLEFMDDLDAAADAGYELDAEERDVEQEVLDLMELDQQLEQMEDERLRGTKRVFFEED</sequence>
<dbReference type="InterPro" id="IPR036322">
    <property type="entry name" value="WD40_repeat_dom_sf"/>
</dbReference>
<keyword evidence="4" id="KW-1185">Reference proteome</keyword>